<evidence type="ECO:0000256" key="3">
    <source>
        <dbReference type="SAM" id="Phobius"/>
    </source>
</evidence>
<dbReference type="OrthoDB" id="6509908at2759"/>
<feature type="transmembrane region" description="Helical" evidence="3">
    <location>
        <begin position="570"/>
        <end position="589"/>
    </location>
</feature>
<feature type="transmembrane region" description="Helical" evidence="3">
    <location>
        <begin position="28"/>
        <end position="56"/>
    </location>
</feature>
<reference evidence="5" key="1">
    <citation type="submission" date="2013-04" db="EMBL/GenBank/DDBJ databases">
        <authorList>
            <person name="Qu J."/>
            <person name="Murali S.C."/>
            <person name="Bandaranaike D."/>
            <person name="Bellair M."/>
            <person name="Blankenburg K."/>
            <person name="Chao H."/>
            <person name="Dinh H."/>
            <person name="Doddapaneni H."/>
            <person name="Downs B."/>
            <person name="Dugan-Rocha S."/>
            <person name="Elkadiri S."/>
            <person name="Gnanaolivu R.D."/>
            <person name="Hernandez B."/>
            <person name="Javaid M."/>
            <person name="Jayaseelan J.C."/>
            <person name="Lee S."/>
            <person name="Li M."/>
            <person name="Ming W."/>
            <person name="Munidasa M."/>
            <person name="Muniz J."/>
            <person name="Nguyen L."/>
            <person name="Ongeri F."/>
            <person name="Osuji N."/>
            <person name="Pu L.-L."/>
            <person name="Puazo M."/>
            <person name="Qu C."/>
            <person name="Quiroz J."/>
            <person name="Raj R."/>
            <person name="Weissenberger G."/>
            <person name="Xin Y."/>
            <person name="Zou X."/>
            <person name="Han Y."/>
            <person name="Richards S."/>
            <person name="Worley K."/>
            <person name="Muzny D."/>
            <person name="Gibbs R."/>
        </authorList>
    </citation>
    <scope>NUCLEOTIDE SEQUENCE</scope>
    <source>
        <strain evidence="5">Sampled in the wild</strain>
    </source>
</reference>
<evidence type="ECO:0000256" key="2">
    <source>
        <dbReference type="SAM" id="MobiDB-lite"/>
    </source>
</evidence>
<evidence type="ECO:0000313" key="6">
    <source>
        <dbReference type="Proteomes" id="UP000792457"/>
    </source>
</evidence>
<dbReference type="PROSITE" id="PS50850">
    <property type="entry name" value="MFS"/>
    <property type="match status" value="1"/>
</dbReference>
<protein>
    <recommendedName>
        <fullName evidence="4">Major facilitator superfamily (MFS) profile domain-containing protein</fullName>
    </recommendedName>
</protein>
<feature type="domain" description="Major facilitator superfamily (MFS) profile" evidence="4">
    <location>
        <begin position="535"/>
        <end position="736"/>
    </location>
</feature>
<organism evidence="5 6">
    <name type="scientific">Ladona fulva</name>
    <name type="common">Scarce chaser dragonfly</name>
    <name type="synonym">Libellula fulva</name>
    <dbReference type="NCBI Taxonomy" id="123851"/>
    <lineage>
        <taxon>Eukaryota</taxon>
        <taxon>Metazoa</taxon>
        <taxon>Ecdysozoa</taxon>
        <taxon>Arthropoda</taxon>
        <taxon>Hexapoda</taxon>
        <taxon>Insecta</taxon>
        <taxon>Pterygota</taxon>
        <taxon>Palaeoptera</taxon>
        <taxon>Odonata</taxon>
        <taxon>Epiprocta</taxon>
        <taxon>Anisoptera</taxon>
        <taxon>Libelluloidea</taxon>
        <taxon>Libellulidae</taxon>
        <taxon>Ladona</taxon>
    </lineage>
</organism>
<dbReference type="Proteomes" id="UP000792457">
    <property type="component" value="Unassembled WGS sequence"/>
</dbReference>
<dbReference type="PANTHER" id="PTHR11360">
    <property type="entry name" value="MONOCARBOXYLATE TRANSPORTER"/>
    <property type="match status" value="1"/>
</dbReference>
<feature type="transmembrane region" description="Helical" evidence="3">
    <location>
        <begin position="693"/>
        <end position="712"/>
    </location>
</feature>
<comment type="caution">
    <text evidence="5">The sequence shown here is derived from an EMBL/GenBank/DDBJ whole genome shotgun (WGS) entry which is preliminary data.</text>
</comment>
<dbReference type="InterPro" id="IPR036259">
    <property type="entry name" value="MFS_trans_sf"/>
</dbReference>
<dbReference type="Gene3D" id="1.20.1250.20">
    <property type="entry name" value="MFS general substrate transporter like domains"/>
    <property type="match status" value="2"/>
</dbReference>
<accession>A0A8K0P5C5</accession>
<dbReference type="EMBL" id="KZ308665">
    <property type="protein sequence ID" value="KAG8232878.1"/>
    <property type="molecule type" value="Genomic_DNA"/>
</dbReference>
<evidence type="ECO:0000313" key="5">
    <source>
        <dbReference type="EMBL" id="KAG8232878.1"/>
    </source>
</evidence>
<proteinExistence type="predicted"/>
<feature type="transmembrane region" description="Helical" evidence="3">
    <location>
        <begin position="68"/>
        <end position="87"/>
    </location>
</feature>
<evidence type="ECO:0000259" key="4">
    <source>
        <dbReference type="PROSITE" id="PS50850"/>
    </source>
</evidence>
<keyword evidence="3" id="KW-0472">Membrane</keyword>
<feature type="transmembrane region" description="Helical" evidence="3">
    <location>
        <begin position="156"/>
        <end position="180"/>
    </location>
</feature>
<feature type="region of interest" description="Disordered" evidence="2">
    <location>
        <begin position="382"/>
        <end position="415"/>
    </location>
</feature>
<feature type="transmembrane region" description="Helical" evidence="3">
    <location>
        <begin position="629"/>
        <end position="651"/>
    </location>
</feature>
<dbReference type="AlphaFoldDB" id="A0A8K0P5C5"/>
<reference evidence="5" key="2">
    <citation type="submission" date="2017-10" db="EMBL/GenBank/DDBJ databases">
        <title>Ladona fulva Genome sequencing and assembly.</title>
        <authorList>
            <person name="Murali S."/>
            <person name="Richards S."/>
            <person name="Bandaranaike D."/>
            <person name="Bellair M."/>
            <person name="Blankenburg K."/>
            <person name="Chao H."/>
            <person name="Dinh H."/>
            <person name="Doddapaneni H."/>
            <person name="Dugan-Rocha S."/>
            <person name="Elkadiri S."/>
            <person name="Gnanaolivu R."/>
            <person name="Hernandez B."/>
            <person name="Skinner E."/>
            <person name="Javaid M."/>
            <person name="Lee S."/>
            <person name="Li M."/>
            <person name="Ming W."/>
            <person name="Munidasa M."/>
            <person name="Muniz J."/>
            <person name="Nguyen L."/>
            <person name="Hughes D."/>
            <person name="Osuji N."/>
            <person name="Pu L.-L."/>
            <person name="Puazo M."/>
            <person name="Qu C."/>
            <person name="Quiroz J."/>
            <person name="Raj R."/>
            <person name="Weissenberger G."/>
            <person name="Xin Y."/>
            <person name="Zou X."/>
            <person name="Han Y."/>
            <person name="Worley K."/>
            <person name="Muzny D."/>
            <person name="Gibbs R."/>
        </authorList>
    </citation>
    <scope>NUCLEOTIDE SEQUENCE</scope>
    <source>
        <strain evidence="5">Sampled in the wild</strain>
    </source>
</reference>
<dbReference type="InterPro" id="IPR050327">
    <property type="entry name" value="Proton-linked_MCT"/>
</dbReference>
<dbReference type="InterPro" id="IPR011701">
    <property type="entry name" value="MFS"/>
</dbReference>
<keyword evidence="3" id="KW-0812">Transmembrane</keyword>
<dbReference type="PANTHER" id="PTHR11360:SF238">
    <property type="entry name" value="SD10469P"/>
    <property type="match status" value="1"/>
</dbReference>
<dbReference type="SUPFAM" id="SSF103473">
    <property type="entry name" value="MFS general substrate transporter"/>
    <property type="match status" value="1"/>
</dbReference>
<dbReference type="GO" id="GO:0008028">
    <property type="term" value="F:monocarboxylic acid transmembrane transporter activity"/>
    <property type="evidence" value="ECO:0007669"/>
    <property type="project" value="TreeGrafter"/>
</dbReference>
<name>A0A8K0P5C5_LADFU</name>
<comment type="subcellular location">
    <subcellularLocation>
        <location evidence="1">Membrane</location>
        <topology evidence="1">Multi-pass membrane protein</topology>
    </subcellularLocation>
</comment>
<feature type="transmembrane region" description="Helical" evidence="3">
    <location>
        <begin position="124"/>
        <end position="150"/>
    </location>
</feature>
<dbReference type="Pfam" id="PF07690">
    <property type="entry name" value="MFS_1"/>
    <property type="match status" value="2"/>
</dbReference>
<feature type="transmembrane region" description="Helical" evidence="3">
    <location>
        <begin position="530"/>
        <end position="558"/>
    </location>
</feature>
<evidence type="ECO:0000256" key="1">
    <source>
        <dbReference type="ARBA" id="ARBA00004141"/>
    </source>
</evidence>
<keyword evidence="6" id="KW-1185">Reference proteome</keyword>
<feature type="transmembrane region" description="Helical" evidence="3">
    <location>
        <begin position="601"/>
        <end position="623"/>
    </location>
</feature>
<dbReference type="GO" id="GO:0016020">
    <property type="term" value="C:membrane"/>
    <property type="evidence" value="ECO:0007669"/>
    <property type="project" value="UniProtKB-SubCell"/>
</dbReference>
<gene>
    <name evidence="5" type="ORF">J437_LFUL004747</name>
</gene>
<feature type="transmembrane region" description="Helical" evidence="3">
    <location>
        <begin position="93"/>
        <end position="117"/>
    </location>
</feature>
<keyword evidence="3" id="KW-1133">Transmembrane helix</keyword>
<feature type="compositionally biased region" description="Low complexity" evidence="2">
    <location>
        <begin position="382"/>
        <end position="398"/>
    </location>
</feature>
<feature type="transmembrane region" description="Helical" evidence="3">
    <location>
        <begin position="663"/>
        <end position="681"/>
    </location>
</feature>
<dbReference type="InterPro" id="IPR020846">
    <property type="entry name" value="MFS_dom"/>
</dbReference>
<sequence>MIYLPTVGDDGSEDGEIEWVVTPPDGGWGWVVVAASFACNFIVDGIIFTFGMFLSHISEAFGEPKSKVALIGSLLSGFYLMAGPFVSALANRFGFRLVTILGASIGCVAFLASSLFATGVEMLCITYGVIGGIGFGLVYVPAVITTGFYFEKWRAMATGIAVCGSGIGTFLMAPLCTFLIDSLGWRGALMIQAGIVLNCAIFGALFRPLKPIPVKVSRVYDDNGEKLDDTIESEMPRRRRVVSECSTKNAPGANLPLLQRIKLARDEMRKAESSYSVADPNHVVGTSGHHIANTSQDHLAIENNNKQPGIGPIYHQERKLSTHSMNVGRVLLENEGGGVLEEVEEERGEDASLVVNNQRNAVLVSCSTPHLKTVMEERAAASSRVARKGGSAMMLSRPGGRRRGSRIRTTSESGCSFTGEIGRKASIGANGTASGQEPRPFDRTDIFFSASLMRLPQYTSQSSLGYHASVTKLPTKEEDAYIDDGPLSGKFKQIPTEDYVEEKEKRGNFCSLLCSAPALRTLSTMLDVSLLYSPTFIMLAVSGFLTMMGFFVPFMFLSERAISLGMDGGLAVWLISAIGITNTIGRVVCGMVSSLYPKANAVLLNNGALTIAGISTMAVPISVSTEYQFFYSSLFGLTIACFASLRSILVVDLLGLDKLTNAFGLLLLFQGLAATVGSPIAGSFMEYTGSYDASFYLSGALILLSGIMCYPITYVNQWEKRKAEEKRKLENGGVPV</sequence>
<dbReference type="CDD" id="cd17352">
    <property type="entry name" value="MFS_MCT_SLC16"/>
    <property type="match status" value="1"/>
</dbReference>